<dbReference type="AlphaFoldDB" id="A0ABC9PX21"/>
<sequence>MQSLKCSCGRFRFWLLRYLSFFLLFPTCFVSNTFFKTFFVFLHKK</sequence>
<accession>A0ABC9PX21</accession>
<keyword evidence="1" id="KW-0812">Transmembrane</keyword>
<feature type="transmembrane region" description="Helical" evidence="1">
    <location>
        <begin position="21"/>
        <end position="42"/>
    </location>
</feature>
<reference evidence="2 3" key="1">
    <citation type="journal article" date="2012" name="MBio">
        <title>Identification of a highly transmissible animal-independent Staphylococcus aureus ST398 clone with distinct genomic and cell adhesion properties.</title>
        <authorList>
            <person name="Uhlemann A.C."/>
            <person name="Porcella S.F."/>
            <person name="Trivedi S."/>
            <person name="Sullivan S.B."/>
            <person name="Hafer C."/>
            <person name="Kennedy A.D."/>
            <person name="Barbian K.D."/>
            <person name="McCarthy A.J."/>
            <person name="Street C."/>
            <person name="Hirschberg D.L."/>
            <person name="Lipkin W.I."/>
            <person name="Lindsay J.A."/>
            <person name="DeLeo F.R."/>
            <person name="Lowy F.D."/>
        </authorList>
    </citation>
    <scope>NUCLEOTIDE SEQUENCE [LARGE SCALE GENOMIC DNA]</scope>
    <source>
        <strain evidence="2 3">DR10</strain>
    </source>
</reference>
<keyword evidence="1" id="KW-1133">Transmembrane helix</keyword>
<keyword evidence="1" id="KW-0472">Membrane</keyword>
<evidence type="ECO:0000313" key="2">
    <source>
        <dbReference type="EMBL" id="EIA13063.1"/>
    </source>
</evidence>
<comment type="caution">
    <text evidence="2">The sequence shown here is derived from an EMBL/GenBank/DDBJ whole genome shotgun (WGS) entry which is preliminary data.</text>
</comment>
<evidence type="ECO:0000313" key="3">
    <source>
        <dbReference type="Proteomes" id="UP000003093"/>
    </source>
</evidence>
<gene>
    <name evidence="2" type="ORF">ST398NM02_2867</name>
</gene>
<name>A0ABC9PX21_STAA5</name>
<proteinExistence type="predicted"/>
<dbReference type="EMBL" id="AIDT01000025">
    <property type="protein sequence ID" value="EIA13063.1"/>
    <property type="molecule type" value="Genomic_DNA"/>
</dbReference>
<organism evidence="2 3">
    <name type="scientific">Staphylococcus aureus subsp. aureus DR10</name>
    <dbReference type="NCBI Taxonomy" id="1155079"/>
    <lineage>
        <taxon>Bacteria</taxon>
        <taxon>Bacillati</taxon>
        <taxon>Bacillota</taxon>
        <taxon>Bacilli</taxon>
        <taxon>Bacillales</taxon>
        <taxon>Staphylococcaceae</taxon>
        <taxon>Staphylococcus</taxon>
    </lineage>
</organism>
<protein>
    <submittedName>
        <fullName evidence="2">Uncharacterized protein</fullName>
    </submittedName>
</protein>
<dbReference type="Proteomes" id="UP000003093">
    <property type="component" value="Unassembled WGS sequence"/>
</dbReference>
<evidence type="ECO:0000256" key="1">
    <source>
        <dbReference type="SAM" id="Phobius"/>
    </source>
</evidence>